<dbReference type="AlphaFoldDB" id="A0AA40EWE3"/>
<feature type="region of interest" description="Disordered" evidence="1">
    <location>
        <begin position="1"/>
        <end position="24"/>
    </location>
</feature>
<evidence type="ECO:0000313" key="3">
    <source>
        <dbReference type="Proteomes" id="UP001172155"/>
    </source>
</evidence>
<proteinExistence type="predicted"/>
<dbReference type="Proteomes" id="UP001172155">
    <property type="component" value="Unassembled WGS sequence"/>
</dbReference>
<sequence length="247" mass="27120">MLPERSLPPTALPPPPPPSSSAKAGSHLITWVSRARMFFRDPDFAAFRQLPMRDMAPQVVIPTPVQAVGRPSNPHDGQDCQATQTLLSQVSSHRPPTDTLEAVMLYLHDLASVPSLTMIKPPWSVSPSPEPSAMEDARNVPSQSARLQIILGDISLHRGQEGVYPIFSVSAPSVSFKLADAQESFAPNKTAPSFVDELSPKRFSNRFWTCNRACVSTSTRTTTRLPLSICAHSLHRRPAPIYQRAHT</sequence>
<organism evidence="2 3">
    <name type="scientific">Schizothecium vesticola</name>
    <dbReference type="NCBI Taxonomy" id="314040"/>
    <lineage>
        <taxon>Eukaryota</taxon>
        <taxon>Fungi</taxon>
        <taxon>Dikarya</taxon>
        <taxon>Ascomycota</taxon>
        <taxon>Pezizomycotina</taxon>
        <taxon>Sordariomycetes</taxon>
        <taxon>Sordariomycetidae</taxon>
        <taxon>Sordariales</taxon>
        <taxon>Schizotheciaceae</taxon>
        <taxon>Schizothecium</taxon>
    </lineage>
</organism>
<evidence type="ECO:0000313" key="2">
    <source>
        <dbReference type="EMBL" id="KAK0746750.1"/>
    </source>
</evidence>
<evidence type="ECO:0000256" key="1">
    <source>
        <dbReference type="SAM" id="MobiDB-lite"/>
    </source>
</evidence>
<name>A0AA40EWE3_9PEZI</name>
<keyword evidence="3" id="KW-1185">Reference proteome</keyword>
<gene>
    <name evidence="2" type="ORF">B0T18DRAFT_158865</name>
</gene>
<comment type="caution">
    <text evidence="2">The sequence shown here is derived from an EMBL/GenBank/DDBJ whole genome shotgun (WGS) entry which is preliminary data.</text>
</comment>
<accession>A0AA40EWE3</accession>
<dbReference type="EMBL" id="JAUKUD010000004">
    <property type="protein sequence ID" value="KAK0746750.1"/>
    <property type="molecule type" value="Genomic_DNA"/>
</dbReference>
<feature type="compositionally biased region" description="Pro residues" evidence="1">
    <location>
        <begin position="10"/>
        <end position="19"/>
    </location>
</feature>
<reference evidence="2" key="1">
    <citation type="submission" date="2023-06" db="EMBL/GenBank/DDBJ databases">
        <title>Genome-scale phylogeny and comparative genomics of the fungal order Sordariales.</title>
        <authorList>
            <consortium name="Lawrence Berkeley National Laboratory"/>
            <person name="Hensen N."/>
            <person name="Bonometti L."/>
            <person name="Westerberg I."/>
            <person name="Brannstrom I.O."/>
            <person name="Guillou S."/>
            <person name="Cros-Aarteil S."/>
            <person name="Calhoun S."/>
            <person name="Haridas S."/>
            <person name="Kuo A."/>
            <person name="Mondo S."/>
            <person name="Pangilinan J."/>
            <person name="Riley R."/>
            <person name="LaButti K."/>
            <person name="Andreopoulos B."/>
            <person name="Lipzen A."/>
            <person name="Chen C."/>
            <person name="Yanf M."/>
            <person name="Daum C."/>
            <person name="Ng V."/>
            <person name="Clum A."/>
            <person name="Steindorff A."/>
            <person name="Ohm R."/>
            <person name="Martin F."/>
            <person name="Silar P."/>
            <person name="Natvig D."/>
            <person name="Lalanne C."/>
            <person name="Gautier V."/>
            <person name="Ament-velasquez S.L."/>
            <person name="Kruys A."/>
            <person name="Hutchinson M.I."/>
            <person name="Powell A.J."/>
            <person name="Barry K."/>
            <person name="Miller A.N."/>
            <person name="Grigoriev I.V."/>
            <person name="Debuchy R."/>
            <person name="Gladieux P."/>
            <person name="Thoren M.H."/>
            <person name="Johannesson H."/>
        </authorList>
    </citation>
    <scope>NUCLEOTIDE SEQUENCE</scope>
    <source>
        <strain evidence="2">SMH3187-1</strain>
    </source>
</reference>
<protein>
    <submittedName>
        <fullName evidence="2">Uncharacterized protein</fullName>
    </submittedName>
</protein>